<dbReference type="EMBL" id="JARAVY010000002">
    <property type="protein sequence ID" value="MDX2908276.1"/>
    <property type="molecule type" value="Genomic_DNA"/>
</dbReference>
<dbReference type="Gene3D" id="3.90.79.10">
    <property type="entry name" value="Nucleoside Triphosphate Pyrophosphohydrolase"/>
    <property type="match status" value="1"/>
</dbReference>
<dbReference type="Pfam" id="PF00293">
    <property type="entry name" value="NUDIX"/>
    <property type="match status" value="1"/>
</dbReference>
<protein>
    <submittedName>
        <fullName evidence="3">NUDIX domain-containing protein</fullName>
    </submittedName>
</protein>
<organism evidence="3 4">
    <name type="scientific">Streptomyces griseiscabiei</name>
    <dbReference type="NCBI Taxonomy" id="2993540"/>
    <lineage>
        <taxon>Bacteria</taxon>
        <taxon>Bacillati</taxon>
        <taxon>Actinomycetota</taxon>
        <taxon>Actinomycetes</taxon>
        <taxon>Kitasatosporales</taxon>
        <taxon>Streptomycetaceae</taxon>
        <taxon>Streptomyces</taxon>
    </lineage>
</organism>
<evidence type="ECO:0000313" key="4">
    <source>
        <dbReference type="Proteomes" id="UP001271723"/>
    </source>
</evidence>
<evidence type="ECO:0000313" key="3">
    <source>
        <dbReference type="EMBL" id="MDX2908276.1"/>
    </source>
</evidence>
<evidence type="ECO:0000259" key="2">
    <source>
        <dbReference type="PROSITE" id="PS51462"/>
    </source>
</evidence>
<dbReference type="SUPFAM" id="SSF55811">
    <property type="entry name" value="Nudix"/>
    <property type="match status" value="1"/>
</dbReference>
<accession>A0ABU4KY16</accession>
<comment type="similarity">
    <text evidence="1">Belongs to the Nudix hydrolase family.</text>
</comment>
<dbReference type="Proteomes" id="UP001271723">
    <property type="component" value="Unassembled WGS sequence"/>
</dbReference>
<dbReference type="PANTHER" id="PTHR43736">
    <property type="entry name" value="ADP-RIBOSE PYROPHOSPHATASE"/>
    <property type="match status" value="1"/>
</dbReference>
<sequence>MTPLPPSPDHIRATAEAYLRRHPGEQQLLAPLFAALAGAQIPAHRKTFPAHVTCSAIVLDAADRVLHIHHNATGKYLAPGGHTEPGDQDLVHAALRELCEEAGIPDHAVSPLPGFETVPLDIDVHDIDANPAKEEPAHQHIDFRFVFRLTAEHMVTLQPEEVGGYDWRPFEETASPTVRAKLALLEHPARS</sequence>
<evidence type="ECO:0000256" key="1">
    <source>
        <dbReference type="ARBA" id="ARBA00005582"/>
    </source>
</evidence>
<gene>
    <name evidence="3" type="ORF">PV517_06110</name>
</gene>
<name>A0ABU4KY16_9ACTN</name>
<dbReference type="RefSeq" id="WP_086755112.1">
    <property type="nucleotide sequence ID" value="NZ_JAGJBZ010000002.1"/>
</dbReference>
<keyword evidence="4" id="KW-1185">Reference proteome</keyword>
<dbReference type="PROSITE" id="PS51462">
    <property type="entry name" value="NUDIX"/>
    <property type="match status" value="1"/>
</dbReference>
<comment type="caution">
    <text evidence="3">The sequence shown here is derived from an EMBL/GenBank/DDBJ whole genome shotgun (WGS) entry which is preliminary data.</text>
</comment>
<proteinExistence type="inferred from homology"/>
<feature type="domain" description="Nudix hydrolase" evidence="2">
    <location>
        <begin position="49"/>
        <end position="190"/>
    </location>
</feature>
<dbReference type="PANTHER" id="PTHR43736:SF1">
    <property type="entry name" value="DIHYDRONEOPTERIN TRIPHOSPHATE DIPHOSPHATASE"/>
    <property type="match status" value="1"/>
</dbReference>
<reference evidence="3 4" key="1">
    <citation type="journal article" date="2023" name="Microb. Genom.">
        <title>Mesoterricola silvestris gen. nov., sp. nov., Mesoterricola sediminis sp. nov., Geothrix oryzae sp. nov., Geothrix edaphica sp. nov., Geothrix rubra sp. nov., and Geothrix limicola sp. nov., six novel members of Acidobacteriota isolated from soils.</title>
        <authorList>
            <person name="Weisberg A.J."/>
            <person name="Pearce E."/>
            <person name="Kramer C.G."/>
            <person name="Chang J.H."/>
            <person name="Clarke C.R."/>
        </authorList>
    </citation>
    <scope>NUCLEOTIDE SEQUENCE [LARGE SCALE GENOMIC DNA]</scope>
    <source>
        <strain evidence="3 4">NRRL_B-2795</strain>
    </source>
</reference>
<dbReference type="InterPro" id="IPR000086">
    <property type="entry name" value="NUDIX_hydrolase_dom"/>
</dbReference>
<dbReference type="CDD" id="cd03674">
    <property type="entry name" value="NUDIX_Hydrolase"/>
    <property type="match status" value="1"/>
</dbReference>
<dbReference type="InterPro" id="IPR015797">
    <property type="entry name" value="NUDIX_hydrolase-like_dom_sf"/>
</dbReference>